<dbReference type="HAMAP" id="MF_01925">
    <property type="entry name" value="P5C_reductase"/>
    <property type="match status" value="1"/>
</dbReference>
<dbReference type="InterPro" id="IPR028939">
    <property type="entry name" value="P5C_Rdtase_cat_N"/>
</dbReference>
<evidence type="ECO:0000256" key="3">
    <source>
        <dbReference type="ARBA" id="ARBA00023002"/>
    </source>
</evidence>
<keyword evidence="5" id="KW-0028">Amino-acid biosynthesis</keyword>
<comment type="similarity">
    <text evidence="1 5">Belongs to the pyrroline-5-carboxylate reductase family.</text>
</comment>
<keyword evidence="2 5" id="KW-0521">NADP</keyword>
<evidence type="ECO:0000256" key="5">
    <source>
        <dbReference type="HAMAP-Rule" id="MF_01925"/>
    </source>
</evidence>
<evidence type="ECO:0000256" key="2">
    <source>
        <dbReference type="ARBA" id="ARBA00022857"/>
    </source>
</evidence>
<dbReference type="Gene3D" id="3.40.50.720">
    <property type="entry name" value="NAD(P)-binding Rossmann-like Domain"/>
    <property type="match status" value="1"/>
</dbReference>
<dbReference type="InterPro" id="IPR008927">
    <property type="entry name" value="6-PGluconate_DH-like_C_sf"/>
</dbReference>
<reference evidence="10 11" key="1">
    <citation type="submission" date="2020-02" db="EMBL/GenBank/DDBJ databases">
        <authorList>
            <person name="Sun Q."/>
        </authorList>
    </citation>
    <scope>NUCLEOTIDE SEQUENCE [LARGE SCALE GENOMIC DNA]</scope>
    <source>
        <strain evidence="10 11">YIM 13062</strain>
    </source>
</reference>
<comment type="function">
    <text evidence="4 5">Catalyzes the reduction of 1-pyrroline-5-carboxylate (PCA) to L-proline.</text>
</comment>
<comment type="caution">
    <text evidence="10">The sequence shown here is derived from an EMBL/GenBank/DDBJ whole genome shotgun (WGS) entry which is preliminary data.</text>
</comment>
<evidence type="ECO:0000256" key="1">
    <source>
        <dbReference type="ARBA" id="ARBA00005525"/>
    </source>
</evidence>
<dbReference type="UniPathway" id="UPA00098">
    <property type="reaction ID" value="UER00361"/>
</dbReference>
<comment type="catalytic activity">
    <reaction evidence="5">
        <text>L-proline + NADP(+) = (S)-1-pyrroline-5-carboxylate + NADPH + 2 H(+)</text>
        <dbReference type="Rhea" id="RHEA:14109"/>
        <dbReference type="ChEBI" id="CHEBI:15378"/>
        <dbReference type="ChEBI" id="CHEBI:17388"/>
        <dbReference type="ChEBI" id="CHEBI:57783"/>
        <dbReference type="ChEBI" id="CHEBI:58349"/>
        <dbReference type="ChEBI" id="CHEBI:60039"/>
        <dbReference type="EC" id="1.5.1.2"/>
    </reaction>
</comment>
<dbReference type="GO" id="GO:0005737">
    <property type="term" value="C:cytoplasm"/>
    <property type="evidence" value="ECO:0007669"/>
    <property type="project" value="UniProtKB-SubCell"/>
</dbReference>
<feature type="domain" description="Pyrroline-5-carboxylate reductase catalytic N-terminal" evidence="8">
    <location>
        <begin position="18"/>
        <end position="117"/>
    </location>
</feature>
<feature type="binding site" evidence="7">
    <location>
        <begin position="21"/>
        <end position="26"/>
    </location>
    <ligand>
        <name>NADP(+)</name>
        <dbReference type="ChEBI" id="CHEBI:58349"/>
    </ligand>
</feature>
<dbReference type="GO" id="GO:0055129">
    <property type="term" value="P:L-proline biosynthetic process"/>
    <property type="evidence" value="ECO:0007669"/>
    <property type="project" value="UniProtKB-UniRule"/>
</dbReference>
<dbReference type="PANTHER" id="PTHR11645:SF0">
    <property type="entry name" value="PYRROLINE-5-CARBOXYLATE REDUCTASE 3"/>
    <property type="match status" value="1"/>
</dbReference>
<evidence type="ECO:0000256" key="7">
    <source>
        <dbReference type="PIRSR" id="PIRSR000193-1"/>
    </source>
</evidence>
<name>A0A846U1P4_9MICC</name>
<proteinExistence type="inferred from homology"/>
<dbReference type="Pfam" id="PF14748">
    <property type="entry name" value="P5CR_dimer"/>
    <property type="match status" value="1"/>
</dbReference>
<comment type="pathway">
    <text evidence="5">Amino-acid biosynthesis; L-proline biosynthesis; L-proline from L-glutamate 5-semialdehyde: step 1/1.</text>
</comment>
<keyword evidence="5" id="KW-0641">Proline biosynthesis</keyword>
<keyword evidence="11" id="KW-1185">Reference proteome</keyword>
<accession>A0A846U1P4</accession>
<evidence type="ECO:0000256" key="4">
    <source>
        <dbReference type="ARBA" id="ARBA00058118"/>
    </source>
</evidence>
<evidence type="ECO:0000256" key="6">
    <source>
        <dbReference type="NCBIfam" id="TIGR00112"/>
    </source>
</evidence>
<dbReference type="EMBL" id="JAAVUN010000001">
    <property type="protein sequence ID" value="NKE08641.1"/>
    <property type="molecule type" value="Genomic_DNA"/>
</dbReference>
<dbReference type="GO" id="GO:0004735">
    <property type="term" value="F:pyrroline-5-carboxylate reductase activity"/>
    <property type="evidence" value="ECO:0007669"/>
    <property type="project" value="UniProtKB-UniRule"/>
</dbReference>
<dbReference type="Pfam" id="PF03807">
    <property type="entry name" value="F420_oxidored"/>
    <property type="match status" value="1"/>
</dbReference>
<keyword evidence="3 5" id="KW-0560">Oxidoreductase</keyword>
<dbReference type="NCBIfam" id="TIGR00112">
    <property type="entry name" value="proC"/>
    <property type="match status" value="1"/>
</dbReference>
<dbReference type="SUPFAM" id="SSF51735">
    <property type="entry name" value="NAD(P)-binding Rossmann-fold domains"/>
    <property type="match status" value="1"/>
</dbReference>
<dbReference type="EC" id="1.5.1.2" evidence="5 6"/>
<dbReference type="PANTHER" id="PTHR11645">
    <property type="entry name" value="PYRROLINE-5-CARBOXYLATE REDUCTASE"/>
    <property type="match status" value="1"/>
</dbReference>
<organism evidence="10 11">
    <name type="scientific">Kocuria subflava</name>
    <dbReference type="NCBI Taxonomy" id="1736139"/>
    <lineage>
        <taxon>Bacteria</taxon>
        <taxon>Bacillati</taxon>
        <taxon>Actinomycetota</taxon>
        <taxon>Actinomycetes</taxon>
        <taxon>Micrococcales</taxon>
        <taxon>Micrococcaceae</taxon>
        <taxon>Kocuria</taxon>
    </lineage>
</organism>
<dbReference type="PIRSF" id="PIRSF000193">
    <property type="entry name" value="Pyrrol-5-carb_rd"/>
    <property type="match status" value="1"/>
</dbReference>
<dbReference type="Gene3D" id="1.10.3730.10">
    <property type="entry name" value="ProC C-terminal domain-like"/>
    <property type="match status" value="1"/>
</dbReference>
<protein>
    <recommendedName>
        <fullName evidence="5 6">Pyrroline-5-carboxylate reductase</fullName>
        <shortName evidence="5">P5C reductase</shortName>
        <shortName evidence="5">P5CR</shortName>
        <ecNumber evidence="5 6">1.5.1.2</ecNumber>
    </recommendedName>
    <alternativeName>
        <fullName evidence="5">PCA reductase</fullName>
    </alternativeName>
</protein>
<evidence type="ECO:0000313" key="11">
    <source>
        <dbReference type="Proteomes" id="UP000521379"/>
    </source>
</evidence>
<keyword evidence="5" id="KW-0963">Cytoplasm</keyword>
<dbReference type="InterPro" id="IPR000304">
    <property type="entry name" value="Pyrroline-COOH_reductase"/>
</dbReference>
<evidence type="ECO:0000313" key="10">
    <source>
        <dbReference type="EMBL" id="NKE08641.1"/>
    </source>
</evidence>
<comment type="catalytic activity">
    <reaction evidence="5">
        <text>L-proline + NAD(+) = (S)-1-pyrroline-5-carboxylate + NADH + 2 H(+)</text>
        <dbReference type="Rhea" id="RHEA:14105"/>
        <dbReference type="ChEBI" id="CHEBI:15378"/>
        <dbReference type="ChEBI" id="CHEBI:17388"/>
        <dbReference type="ChEBI" id="CHEBI:57540"/>
        <dbReference type="ChEBI" id="CHEBI:57945"/>
        <dbReference type="ChEBI" id="CHEBI:60039"/>
        <dbReference type="EC" id="1.5.1.2"/>
    </reaction>
</comment>
<evidence type="ECO:0000259" key="9">
    <source>
        <dbReference type="Pfam" id="PF14748"/>
    </source>
</evidence>
<dbReference type="RefSeq" id="WP_119933182.1">
    <property type="nucleotide sequence ID" value="NZ_JAAVUN010000001.1"/>
</dbReference>
<sequence>MTDTSAPAETADATAPVIAFLGTGSMNGSILRGVLASGVSADRMRATTRSEESAQKLAEETGVQVFASDADAAANTRAVDGADVVLLGVKPYAILELCDEISEALSPGTVVVSVAAGITLAAMADHLPQGQPIVRSMPNTPSSVGRGVFSVTGGEHTSQEQLDTVSGLLSQVGTVVNVPEEQIRAVTGVSGSGPAYVFLLAEMMQKAGQKLGLDPEVARVLAKETVSGAGVLLSREDADAEALRKAVTSPNGTTEQAINTFLDGGIEQLVADAVAASANRGDAMEQEFCG</sequence>
<dbReference type="AlphaFoldDB" id="A0A846U1P4"/>
<feature type="domain" description="Pyrroline-5-carboxylate reductase dimerisation" evidence="9">
    <location>
        <begin position="180"/>
        <end position="282"/>
    </location>
</feature>
<dbReference type="InterPro" id="IPR036291">
    <property type="entry name" value="NAD(P)-bd_dom_sf"/>
</dbReference>
<dbReference type="Proteomes" id="UP000521379">
    <property type="component" value="Unassembled WGS sequence"/>
</dbReference>
<feature type="binding site" evidence="7">
    <location>
        <position position="75"/>
    </location>
    <ligand>
        <name>NADPH</name>
        <dbReference type="ChEBI" id="CHEBI:57783"/>
    </ligand>
</feature>
<dbReference type="SUPFAM" id="SSF48179">
    <property type="entry name" value="6-phosphogluconate dehydrogenase C-terminal domain-like"/>
    <property type="match status" value="1"/>
</dbReference>
<gene>
    <name evidence="5" type="primary">proC</name>
    <name evidence="10" type="ORF">GTW58_01495</name>
</gene>
<comment type="subcellular location">
    <subcellularLocation>
        <location evidence="5">Cytoplasm</location>
    </subcellularLocation>
</comment>
<dbReference type="InterPro" id="IPR029036">
    <property type="entry name" value="P5CR_dimer"/>
</dbReference>
<evidence type="ECO:0000259" key="8">
    <source>
        <dbReference type="Pfam" id="PF03807"/>
    </source>
</evidence>
<feature type="binding site" evidence="7">
    <location>
        <position position="48"/>
    </location>
    <ligand>
        <name>NADP(+)</name>
        <dbReference type="ChEBI" id="CHEBI:58349"/>
    </ligand>
</feature>
<dbReference type="FunFam" id="1.10.3730.10:FF:000001">
    <property type="entry name" value="Pyrroline-5-carboxylate reductase"/>
    <property type="match status" value="1"/>
</dbReference>